<organism evidence="1 2">
    <name type="scientific">Adineta steineri</name>
    <dbReference type="NCBI Taxonomy" id="433720"/>
    <lineage>
        <taxon>Eukaryota</taxon>
        <taxon>Metazoa</taxon>
        <taxon>Spiralia</taxon>
        <taxon>Gnathifera</taxon>
        <taxon>Rotifera</taxon>
        <taxon>Eurotatoria</taxon>
        <taxon>Bdelloidea</taxon>
        <taxon>Adinetida</taxon>
        <taxon>Adinetidae</taxon>
        <taxon>Adineta</taxon>
    </lineage>
</organism>
<evidence type="ECO:0000313" key="2">
    <source>
        <dbReference type="Proteomes" id="UP000663845"/>
    </source>
</evidence>
<sequence>MIGATIKHIATVFPVNAEALKSETKLQQHRVIIKDFSLNTSTHGIPGIARSQSIPNLLFWSISFITFLDEPMDPGEVIFENLPDSLPLTILPGEKKLAFLKRVEISYGLASSKAGPPIYKFNKHTITYPMTNKKF</sequence>
<comment type="caution">
    <text evidence="1">The sequence shown here is derived from an EMBL/GenBank/DDBJ whole genome shotgun (WGS) entry which is preliminary data.</text>
</comment>
<dbReference type="EMBL" id="CAJNOG010000116">
    <property type="protein sequence ID" value="CAF0966836.1"/>
    <property type="molecule type" value="Genomic_DNA"/>
</dbReference>
<dbReference type="AlphaFoldDB" id="A0A814EBA0"/>
<accession>A0A814EBA0</accession>
<proteinExistence type="predicted"/>
<protein>
    <submittedName>
        <fullName evidence="1">Uncharacterized protein</fullName>
    </submittedName>
</protein>
<name>A0A814EBA0_9BILA</name>
<evidence type="ECO:0000313" key="1">
    <source>
        <dbReference type="EMBL" id="CAF0966836.1"/>
    </source>
</evidence>
<reference evidence="1" key="1">
    <citation type="submission" date="2021-02" db="EMBL/GenBank/DDBJ databases">
        <authorList>
            <person name="Nowell W R."/>
        </authorList>
    </citation>
    <scope>NUCLEOTIDE SEQUENCE</scope>
</reference>
<gene>
    <name evidence="1" type="ORF">JYZ213_LOCUS14169</name>
</gene>
<dbReference type="Proteomes" id="UP000663845">
    <property type="component" value="Unassembled WGS sequence"/>
</dbReference>